<reference evidence="2 3" key="1">
    <citation type="submission" date="2015-04" db="EMBL/GenBank/DDBJ databases">
        <title>Complete genome sequence of Schizopora paradoxa KUC8140, a cosmopolitan wood degrader in East Asia.</title>
        <authorList>
            <consortium name="DOE Joint Genome Institute"/>
            <person name="Min B."/>
            <person name="Park H."/>
            <person name="Jang Y."/>
            <person name="Kim J.-J."/>
            <person name="Kim K.H."/>
            <person name="Pangilinan J."/>
            <person name="Lipzen A."/>
            <person name="Riley R."/>
            <person name="Grigoriev I.V."/>
            <person name="Spatafora J.W."/>
            <person name="Choi I.-G."/>
        </authorList>
    </citation>
    <scope>NUCLEOTIDE SEQUENCE [LARGE SCALE GENOMIC DNA]</scope>
    <source>
        <strain evidence="2 3">KUC8140</strain>
    </source>
</reference>
<feature type="region of interest" description="Disordered" evidence="1">
    <location>
        <begin position="478"/>
        <end position="516"/>
    </location>
</feature>
<protein>
    <submittedName>
        <fullName evidence="2">Uncharacterized protein</fullName>
    </submittedName>
</protein>
<evidence type="ECO:0000313" key="3">
    <source>
        <dbReference type="Proteomes" id="UP000053477"/>
    </source>
</evidence>
<sequence length="764" mass="82192">MVSSTATPMSSRAERLDDEDTSSVSDYDSEWTQISGTEDEGESDFLPVAVHGDRPLSRAGSSVDGDVWEGFTDDAQSHPGDVTVEPIAMADVDDDTHQTDVVAATEDDLQINSVLNSALEGTLRSARARSVGGSLQSSMTESQSKLRLSFPDPLVRPEEVIQNPSPVASVSGEQFDSCSTDGDSSSFADIGAPSTSIVSETTDEVIQGDPAPPLPPLFSIVLYGSTASPKWRIAELVQKAILQREFQSFSTTKSRRIYHYEELQELTSVKPTHIQVIDRTTSGKSEETFEEITGPSLGIIILPANVPSDLPAHTLYLPLLNIEPLTFESGLASRHIAEDTANYTLKSLEIPKDELVDIYPSREDAILDIGELGSVDARTAAKAFSKLSLRKKSQKHLDVATLFGNGWHLFAFVAVILAIGVGVGVNSSFSRASVKGIPARNLSDSETRATTLESTMFPGSLKGNAVAIHQTSLHAVASVGSSSKTPSKTPVAEAPPAVNSPPAVKPSEGQDAQECACHTKQSSWAAGLKEKTELLVRAIPAVPMKLPESLVPMVITKSPNSLMVQEPKASSSSSPSSSKDEGSSSPGAGSSGSSSVSSQVYELLDMAVNVGKALLEVVSSDLRTLFDACDELLIAVARQVDLIRSQADKAQTLLKDEIVSRNKRASKNAKMIKEKGKQWLQREILEPAKVVVERTFDGAKQVHGDAVKKAKEKRIQEGHEGEEETTQRKEREGPRAEGEGRKRQGSLIIVRIRFFGDDGRFIQY</sequence>
<feature type="region of interest" description="Disordered" evidence="1">
    <location>
        <begin position="1"/>
        <end position="81"/>
    </location>
</feature>
<feature type="compositionally biased region" description="Polar residues" evidence="1">
    <location>
        <begin position="478"/>
        <end position="488"/>
    </location>
</feature>
<dbReference type="OrthoDB" id="3256495at2759"/>
<dbReference type="InParanoid" id="A0A0H2S689"/>
<dbReference type="Proteomes" id="UP000053477">
    <property type="component" value="Unassembled WGS sequence"/>
</dbReference>
<evidence type="ECO:0000256" key="1">
    <source>
        <dbReference type="SAM" id="MobiDB-lite"/>
    </source>
</evidence>
<gene>
    <name evidence="2" type="ORF">SCHPADRAFT_900813</name>
</gene>
<keyword evidence="3" id="KW-1185">Reference proteome</keyword>
<accession>A0A0H2S689</accession>
<feature type="region of interest" description="Disordered" evidence="1">
    <location>
        <begin position="167"/>
        <end position="192"/>
    </location>
</feature>
<dbReference type="AlphaFoldDB" id="A0A0H2S689"/>
<organism evidence="2 3">
    <name type="scientific">Schizopora paradoxa</name>
    <dbReference type="NCBI Taxonomy" id="27342"/>
    <lineage>
        <taxon>Eukaryota</taxon>
        <taxon>Fungi</taxon>
        <taxon>Dikarya</taxon>
        <taxon>Basidiomycota</taxon>
        <taxon>Agaricomycotina</taxon>
        <taxon>Agaricomycetes</taxon>
        <taxon>Hymenochaetales</taxon>
        <taxon>Schizoporaceae</taxon>
        <taxon>Schizopora</taxon>
    </lineage>
</organism>
<dbReference type="EMBL" id="KQ085907">
    <property type="protein sequence ID" value="KLO17183.1"/>
    <property type="molecule type" value="Genomic_DNA"/>
</dbReference>
<feature type="compositionally biased region" description="Low complexity" evidence="1">
    <location>
        <begin position="566"/>
        <end position="594"/>
    </location>
</feature>
<name>A0A0H2S689_9AGAM</name>
<feature type="region of interest" description="Disordered" evidence="1">
    <location>
        <begin position="562"/>
        <end position="594"/>
    </location>
</feature>
<evidence type="ECO:0000313" key="2">
    <source>
        <dbReference type="EMBL" id="KLO17183.1"/>
    </source>
</evidence>
<feature type="region of interest" description="Disordered" evidence="1">
    <location>
        <begin position="707"/>
        <end position="742"/>
    </location>
</feature>
<proteinExistence type="predicted"/>
<feature type="compositionally biased region" description="Polar residues" evidence="1">
    <location>
        <begin position="1"/>
        <end position="10"/>
    </location>
</feature>
<feature type="compositionally biased region" description="Polar residues" evidence="1">
    <location>
        <begin position="22"/>
        <end position="36"/>
    </location>
</feature>